<evidence type="ECO:0000313" key="2">
    <source>
        <dbReference type="EMBL" id="SDI81140.1"/>
    </source>
</evidence>
<protein>
    <recommendedName>
        <fullName evidence="4">DUF3945 domain-containing protein</fullName>
    </recommendedName>
</protein>
<feature type="compositionally biased region" description="Low complexity" evidence="1">
    <location>
        <begin position="351"/>
        <end position="360"/>
    </location>
</feature>
<evidence type="ECO:0000256" key="1">
    <source>
        <dbReference type="SAM" id="MobiDB-lite"/>
    </source>
</evidence>
<organism evidence="2 3">
    <name type="scientific">Mucilaginibacter gossypii</name>
    <dbReference type="NCBI Taxonomy" id="551996"/>
    <lineage>
        <taxon>Bacteria</taxon>
        <taxon>Pseudomonadati</taxon>
        <taxon>Bacteroidota</taxon>
        <taxon>Sphingobacteriia</taxon>
        <taxon>Sphingobacteriales</taxon>
        <taxon>Sphingobacteriaceae</taxon>
        <taxon>Mucilaginibacter</taxon>
    </lineage>
</organism>
<evidence type="ECO:0000313" key="3">
    <source>
        <dbReference type="Proteomes" id="UP000199705"/>
    </source>
</evidence>
<dbReference type="STRING" id="551996.SAMN05192573_13421"/>
<name>A0A1G8NNR2_9SPHI</name>
<accession>A0A1G8NNR2</accession>
<feature type="region of interest" description="Disordered" evidence="1">
    <location>
        <begin position="336"/>
        <end position="394"/>
    </location>
</feature>
<dbReference type="RefSeq" id="WP_143020919.1">
    <property type="nucleotide sequence ID" value="NZ_FNCG01000034.1"/>
</dbReference>
<sequence>MSCRSLKPDPDSYPEKHCGIALFRVHSNRYGRLQCSTPQALYRPLTIEQTLCARFDHDRGTIRLHDDQLHWTDLRLLAASTYPTHFIKIVLTIKNSSIMNQESFEYNRDQLQYLGFGEEIAKSLHTKMEQNLTEFTLDHTRKFGKDEMHSVLYFSKGDDAAKDLTFFNRFTSTLKKEGMEDLSQTFFVGPKFNYTLQERYNMMDGRAVYREQPVLERKEIDGKLKMVPTGETYWAWRALNFKEADQHGNFLPKMIRWHDQGKALEKFPIVGAEEKYMQARLLAQLQKGNQVEVNVLKDGQEVKTQMVVNAPMMRVDFYDGNGQKLNIKPVNRQAFEQSQKSDLSPQEVQRAAMAKATAAKEGTLTAGQAIPAAQKTAAEQKQGPAPQRKQAVKI</sequence>
<dbReference type="Proteomes" id="UP000199705">
    <property type="component" value="Unassembled WGS sequence"/>
</dbReference>
<reference evidence="3" key="1">
    <citation type="submission" date="2016-10" db="EMBL/GenBank/DDBJ databases">
        <authorList>
            <person name="Varghese N."/>
            <person name="Submissions S."/>
        </authorList>
    </citation>
    <scope>NUCLEOTIDE SEQUENCE [LARGE SCALE GENOMIC DNA]</scope>
    <source>
        <strain evidence="3">Gh-67</strain>
    </source>
</reference>
<keyword evidence="3" id="KW-1185">Reference proteome</keyword>
<feature type="compositionally biased region" description="Polar residues" evidence="1">
    <location>
        <begin position="336"/>
        <end position="347"/>
    </location>
</feature>
<evidence type="ECO:0008006" key="4">
    <source>
        <dbReference type="Google" id="ProtNLM"/>
    </source>
</evidence>
<gene>
    <name evidence="2" type="ORF">SAMN05192573_13421</name>
</gene>
<proteinExistence type="predicted"/>
<dbReference type="AlphaFoldDB" id="A0A1G8NNR2"/>
<dbReference type="EMBL" id="FNCG01000034">
    <property type="protein sequence ID" value="SDI81140.1"/>
    <property type="molecule type" value="Genomic_DNA"/>
</dbReference>